<protein>
    <submittedName>
        <fullName evidence="2">Uncharacterized protein</fullName>
    </submittedName>
</protein>
<dbReference type="AlphaFoldDB" id="A0A9P7D3A3"/>
<proteinExistence type="predicted"/>
<dbReference type="EMBL" id="JABBWD010000020">
    <property type="protein sequence ID" value="KAG1777543.1"/>
    <property type="molecule type" value="Genomic_DNA"/>
</dbReference>
<evidence type="ECO:0000313" key="3">
    <source>
        <dbReference type="Proteomes" id="UP000714275"/>
    </source>
</evidence>
<feature type="compositionally biased region" description="Low complexity" evidence="1">
    <location>
        <begin position="11"/>
        <end position="27"/>
    </location>
</feature>
<evidence type="ECO:0000313" key="2">
    <source>
        <dbReference type="EMBL" id="KAG1777543.1"/>
    </source>
</evidence>
<accession>A0A9P7D3A3</accession>
<gene>
    <name evidence="2" type="ORF">EV702DRAFT_1045286</name>
</gene>
<dbReference type="Proteomes" id="UP000714275">
    <property type="component" value="Unassembled WGS sequence"/>
</dbReference>
<keyword evidence="3" id="KW-1185">Reference proteome</keyword>
<name>A0A9P7D3A3_9AGAM</name>
<sequence length="219" mass="24683">MFQDGTYSGHPIIPGGLRLPTGGPRSGRTWHERVRELRDHRAHTRHLINVIETVLSTRMLAKASTQASTIKCDHMLHIQGGLTLRTYKGQYEDINQFFSKSENKCLNSYAAIVEHHGEPILASKILEALLMPCPDEDTISALTESCLLNIGSVKDILSLVLDWDLMLGIARTGLHVISMSPFRAKKFEDPFYSKEWYILSDNSENTAKVLKSKGKKFFL</sequence>
<comment type="caution">
    <text evidence="2">The sequence shown here is derived from an EMBL/GenBank/DDBJ whole genome shotgun (WGS) entry which is preliminary data.</text>
</comment>
<dbReference type="OrthoDB" id="2687574at2759"/>
<feature type="region of interest" description="Disordered" evidence="1">
    <location>
        <begin position="1"/>
        <end position="28"/>
    </location>
</feature>
<reference evidence="2" key="1">
    <citation type="journal article" date="2020" name="New Phytol.">
        <title>Comparative genomics reveals dynamic genome evolution in host specialist ectomycorrhizal fungi.</title>
        <authorList>
            <person name="Lofgren L.A."/>
            <person name="Nguyen N.H."/>
            <person name="Vilgalys R."/>
            <person name="Ruytinx J."/>
            <person name="Liao H.L."/>
            <person name="Branco S."/>
            <person name="Kuo A."/>
            <person name="LaButti K."/>
            <person name="Lipzen A."/>
            <person name="Andreopoulos W."/>
            <person name="Pangilinan J."/>
            <person name="Riley R."/>
            <person name="Hundley H."/>
            <person name="Na H."/>
            <person name="Barry K."/>
            <person name="Grigoriev I.V."/>
            <person name="Stajich J.E."/>
            <person name="Kennedy P.G."/>
        </authorList>
    </citation>
    <scope>NUCLEOTIDE SEQUENCE</scope>
    <source>
        <strain evidence="2">DOB743</strain>
    </source>
</reference>
<organism evidence="2 3">
    <name type="scientific">Suillus placidus</name>
    <dbReference type="NCBI Taxonomy" id="48579"/>
    <lineage>
        <taxon>Eukaryota</taxon>
        <taxon>Fungi</taxon>
        <taxon>Dikarya</taxon>
        <taxon>Basidiomycota</taxon>
        <taxon>Agaricomycotina</taxon>
        <taxon>Agaricomycetes</taxon>
        <taxon>Agaricomycetidae</taxon>
        <taxon>Boletales</taxon>
        <taxon>Suillineae</taxon>
        <taxon>Suillaceae</taxon>
        <taxon>Suillus</taxon>
    </lineage>
</organism>
<evidence type="ECO:0000256" key="1">
    <source>
        <dbReference type="SAM" id="MobiDB-lite"/>
    </source>
</evidence>